<evidence type="ECO:0000313" key="1">
    <source>
        <dbReference type="EMBL" id="MBW94349.1"/>
    </source>
</evidence>
<protein>
    <submittedName>
        <fullName evidence="1">Uncharacterized protein</fullName>
    </submittedName>
</protein>
<proteinExistence type="predicted"/>
<dbReference type="EMBL" id="GGEC01013866">
    <property type="protein sequence ID" value="MBW94349.1"/>
    <property type="molecule type" value="Transcribed_RNA"/>
</dbReference>
<accession>A0A2P2JLL5</accession>
<organism evidence="1">
    <name type="scientific">Rhizophora mucronata</name>
    <name type="common">Asiatic mangrove</name>
    <dbReference type="NCBI Taxonomy" id="61149"/>
    <lineage>
        <taxon>Eukaryota</taxon>
        <taxon>Viridiplantae</taxon>
        <taxon>Streptophyta</taxon>
        <taxon>Embryophyta</taxon>
        <taxon>Tracheophyta</taxon>
        <taxon>Spermatophyta</taxon>
        <taxon>Magnoliopsida</taxon>
        <taxon>eudicotyledons</taxon>
        <taxon>Gunneridae</taxon>
        <taxon>Pentapetalae</taxon>
        <taxon>rosids</taxon>
        <taxon>fabids</taxon>
        <taxon>Malpighiales</taxon>
        <taxon>Rhizophoraceae</taxon>
        <taxon>Rhizophora</taxon>
    </lineage>
</organism>
<dbReference type="AlphaFoldDB" id="A0A2P2JLL5"/>
<name>A0A2P2JLL5_RHIMU</name>
<sequence length="48" mass="5349">MKEAYPSVSSFPHSDSKRGSRTTFFGAWMTSRNLLTGFLQLTSVGLHN</sequence>
<reference evidence="1" key="1">
    <citation type="submission" date="2018-02" db="EMBL/GenBank/DDBJ databases">
        <title>Rhizophora mucronata_Transcriptome.</title>
        <authorList>
            <person name="Meera S.P."/>
            <person name="Sreeshan A."/>
            <person name="Augustine A."/>
        </authorList>
    </citation>
    <scope>NUCLEOTIDE SEQUENCE</scope>
    <source>
        <tissue evidence="1">Leaf</tissue>
    </source>
</reference>